<organism evidence="1 2">
    <name type="scientific">[Candida] jaroonii</name>
    <dbReference type="NCBI Taxonomy" id="467808"/>
    <lineage>
        <taxon>Eukaryota</taxon>
        <taxon>Fungi</taxon>
        <taxon>Dikarya</taxon>
        <taxon>Ascomycota</taxon>
        <taxon>Saccharomycotina</taxon>
        <taxon>Pichiomycetes</taxon>
        <taxon>Debaryomycetaceae</taxon>
        <taxon>Yamadazyma</taxon>
    </lineage>
</organism>
<keyword evidence="2" id="KW-1185">Reference proteome</keyword>
<accession>A0ACA9Y426</accession>
<protein>
    <submittedName>
        <fullName evidence="1">Uncharacterized protein</fullName>
    </submittedName>
</protein>
<dbReference type="EMBL" id="CALSDN010000002">
    <property type="protein sequence ID" value="CAH6719719.1"/>
    <property type="molecule type" value="Genomic_DNA"/>
</dbReference>
<dbReference type="Proteomes" id="UP001152531">
    <property type="component" value="Unassembled WGS sequence"/>
</dbReference>
<evidence type="ECO:0000313" key="2">
    <source>
        <dbReference type="Proteomes" id="UP001152531"/>
    </source>
</evidence>
<sequence>MKSTIVLLLLLPMFSSETITEIDLSTTLATITSCEGGCERTSTPPSNVTSFEGAADNYKPIGVAAGVALIGLIM</sequence>
<proteinExistence type="predicted"/>
<name>A0ACA9Y426_9ASCO</name>
<comment type="caution">
    <text evidence="1">The sequence shown here is derived from an EMBL/GenBank/DDBJ whole genome shotgun (WGS) entry which is preliminary data.</text>
</comment>
<gene>
    <name evidence="1" type="ORF">CLIB1444_02S14972</name>
</gene>
<reference evidence="1" key="1">
    <citation type="submission" date="2022-06" db="EMBL/GenBank/DDBJ databases">
        <authorList>
            <person name="Legras J.-L."/>
            <person name="Devillers H."/>
            <person name="Grondin C."/>
        </authorList>
    </citation>
    <scope>NUCLEOTIDE SEQUENCE</scope>
    <source>
        <strain evidence="1">CLIB 1444</strain>
    </source>
</reference>
<evidence type="ECO:0000313" key="1">
    <source>
        <dbReference type="EMBL" id="CAH6719719.1"/>
    </source>
</evidence>